<dbReference type="PANTHER" id="PTHR43808:SF31">
    <property type="entry name" value="N-ACETYL-L-CITRULLINE DEACETYLASE"/>
    <property type="match status" value="1"/>
</dbReference>
<protein>
    <submittedName>
        <fullName evidence="7">M20 family metallo-hydrolase</fullName>
    </submittedName>
</protein>
<dbReference type="CDD" id="cd05651">
    <property type="entry name" value="M20_ArgE_DapE-like"/>
    <property type="match status" value="1"/>
</dbReference>
<keyword evidence="2" id="KW-0479">Metal-binding</keyword>
<feature type="domain" description="Peptidase M20 dimerisation" evidence="6">
    <location>
        <begin position="170"/>
        <end position="273"/>
    </location>
</feature>
<reference evidence="7 8" key="1">
    <citation type="submission" date="2021-05" db="EMBL/GenBank/DDBJ databases">
        <authorList>
            <person name="Zhang Z.D."/>
            <person name="Osman G."/>
        </authorList>
    </citation>
    <scope>NUCLEOTIDE SEQUENCE [LARGE SCALE GENOMIC DNA]</scope>
    <source>
        <strain evidence="7 8">KCTC 32217</strain>
    </source>
</reference>
<evidence type="ECO:0000313" key="8">
    <source>
        <dbReference type="Proteomes" id="UP001319104"/>
    </source>
</evidence>
<comment type="cofactor">
    <cofactor evidence="1">
        <name>Zn(2+)</name>
        <dbReference type="ChEBI" id="CHEBI:29105"/>
    </cofactor>
</comment>
<gene>
    <name evidence="7" type="ORF">KI659_10500</name>
</gene>
<sequence length="361" mass="39928">MTEKDPHTLSLEAKELLKSLIETPSFSREEDKTAALIAEFFQNKNIPFFQKGNNIWVKNKKFDPQKPNILLNSHHDTVKPNAGYTKDPFSCILEDGKIYGLGSNDAGGCLVSLIAAFYHFYGRDLPFNLILAATAEEEISGKNGIAYILPELPEIELAIVGEPTLLQMAVAEKGLMVIDAEVTGKAGHAARNEGENAIYKALEDLNILKTFQFEKVSKFLGESKATVTIINSGSQHNVVPDKCTYCIDVRVTDAYTLEEALAELESKLQAKLVPRSMRLNSSRIDENHPILKAADELQLEKYGSPTLSDQALIPFPSVKIGPGDSARSHTADEYIYDNEIKDGISLYIKLIETYAAMRSTK</sequence>
<dbReference type="RefSeq" id="WP_213945310.1">
    <property type="nucleotide sequence ID" value="NZ_JAHCMY010000005.1"/>
</dbReference>
<dbReference type="Pfam" id="PF07687">
    <property type="entry name" value="M20_dimer"/>
    <property type="match status" value="1"/>
</dbReference>
<evidence type="ECO:0000256" key="3">
    <source>
        <dbReference type="ARBA" id="ARBA00022801"/>
    </source>
</evidence>
<keyword evidence="4" id="KW-0862">Zinc</keyword>
<name>A0AAP2CKY5_9BACT</name>
<dbReference type="Gene3D" id="3.30.70.360">
    <property type="match status" value="1"/>
</dbReference>
<proteinExistence type="predicted"/>
<comment type="caution">
    <text evidence="7">The sequence shown here is derived from an EMBL/GenBank/DDBJ whole genome shotgun (WGS) entry which is preliminary data.</text>
</comment>
<evidence type="ECO:0000256" key="5">
    <source>
        <dbReference type="ARBA" id="ARBA00023285"/>
    </source>
</evidence>
<dbReference type="GO" id="GO:0006526">
    <property type="term" value="P:L-arginine biosynthetic process"/>
    <property type="evidence" value="ECO:0007669"/>
    <property type="project" value="TreeGrafter"/>
</dbReference>
<organism evidence="7 8">
    <name type="scientific">Litoribacter ruber</name>
    <dbReference type="NCBI Taxonomy" id="702568"/>
    <lineage>
        <taxon>Bacteria</taxon>
        <taxon>Pseudomonadati</taxon>
        <taxon>Bacteroidota</taxon>
        <taxon>Cytophagia</taxon>
        <taxon>Cytophagales</taxon>
        <taxon>Cyclobacteriaceae</taxon>
        <taxon>Litoribacter</taxon>
    </lineage>
</organism>
<evidence type="ECO:0000256" key="4">
    <source>
        <dbReference type="ARBA" id="ARBA00022833"/>
    </source>
</evidence>
<dbReference type="AlphaFoldDB" id="A0AAP2CKY5"/>
<accession>A0AAP2CKY5</accession>
<dbReference type="PANTHER" id="PTHR43808">
    <property type="entry name" value="ACETYLORNITHINE DEACETYLASE"/>
    <property type="match status" value="1"/>
</dbReference>
<keyword evidence="8" id="KW-1185">Reference proteome</keyword>
<dbReference type="Gene3D" id="3.40.630.10">
    <property type="entry name" value="Zn peptidases"/>
    <property type="match status" value="1"/>
</dbReference>
<keyword evidence="5" id="KW-0170">Cobalt</keyword>
<evidence type="ECO:0000256" key="2">
    <source>
        <dbReference type="ARBA" id="ARBA00022723"/>
    </source>
</evidence>
<dbReference type="Pfam" id="PF01546">
    <property type="entry name" value="Peptidase_M20"/>
    <property type="match status" value="1"/>
</dbReference>
<dbReference type="EMBL" id="JAHCMY010000005">
    <property type="protein sequence ID" value="MBS9524445.1"/>
    <property type="molecule type" value="Genomic_DNA"/>
</dbReference>
<evidence type="ECO:0000259" key="6">
    <source>
        <dbReference type="Pfam" id="PF07687"/>
    </source>
</evidence>
<dbReference type="Proteomes" id="UP001319104">
    <property type="component" value="Unassembled WGS sequence"/>
</dbReference>
<evidence type="ECO:0000256" key="1">
    <source>
        <dbReference type="ARBA" id="ARBA00001947"/>
    </source>
</evidence>
<dbReference type="InterPro" id="IPR036264">
    <property type="entry name" value="Bact_exopeptidase_dim_dom"/>
</dbReference>
<dbReference type="InterPro" id="IPR011650">
    <property type="entry name" value="Peptidase_M20_dimer"/>
</dbReference>
<dbReference type="SUPFAM" id="SSF55031">
    <property type="entry name" value="Bacterial exopeptidase dimerisation domain"/>
    <property type="match status" value="1"/>
</dbReference>
<keyword evidence="3" id="KW-0378">Hydrolase</keyword>
<dbReference type="InterPro" id="IPR001261">
    <property type="entry name" value="ArgE/DapE_CS"/>
</dbReference>
<dbReference type="SUPFAM" id="SSF53187">
    <property type="entry name" value="Zn-dependent exopeptidases"/>
    <property type="match status" value="1"/>
</dbReference>
<dbReference type="GO" id="GO:0008777">
    <property type="term" value="F:acetylornithine deacetylase activity"/>
    <property type="evidence" value="ECO:0007669"/>
    <property type="project" value="TreeGrafter"/>
</dbReference>
<evidence type="ECO:0000313" key="7">
    <source>
        <dbReference type="EMBL" id="MBS9524445.1"/>
    </source>
</evidence>
<dbReference type="InterPro" id="IPR050072">
    <property type="entry name" value="Peptidase_M20A"/>
</dbReference>
<dbReference type="GO" id="GO:0046872">
    <property type="term" value="F:metal ion binding"/>
    <property type="evidence" value="ECO:0007669"/>
    <property type="project" value="UniProtKB-KW"/>
</dbReference>
<dbReference type="InterPro" id="IPR002933">
    <property type="entry name" value="Peptidase_M20"/>
</dbReference>
<dbReference type="PROSITE" id="PS00758">
    <property type="entry name" value="ARGE_DAPE_CPG2_1"/>
    <property type="match status" value="1"/>
</dbReference>